<reference evidence="1 2" key="1">
    <citation type="submission" date="2020-08" db="EMBL/GenBank/DDBJ databases">
        <title>Genome public.</title>
        <authorList>
            <person name="Liu C."/>
            <person name="Sun Q."/>
        </authorList>
    </citation>
    <scope>NUCLEOTIDE SEQUENCE [LARGE SCALE GENOMIC DNA]</scope>
    <source>
        <strain evidence="1 2">NSJ-26</strain>
    </source>
</reference>
<dbReference type="EMBL" id="JACRTK010000002">
    <property type="protein sequence ID" value="MBC8590768.1"/>
    <property type="molecule type" value="Genomic_DNA"/>
</dbReference>
<proteinExistence type="predicted"/>
<comment type="caution">
    <text evidence="1">The sequence shown here is derived from an EMBL/GenBank/DDBJ whole genome shotgun (WGS) entry which is preliminary data.</text>
</comment>
<protein>
    <submittedName>
        <fullName evidence="1">Uncharacterized protein</fullName>
    </submittedName>
</protein>
<dbReference type="Proteomes" id="UP000601522">
    <property type="component" value="Unassembled WGS sequence"/>
</dbReference>
<name>A0A926EYL5_9FIRM</name>
<dbReference type="AlphaFoldDB" id="A0A926EYL5"/>
<evidence type="ECO:0000313" key="2">
    <source>
        <dbReference type="Proteomes" id="UP000601522"/>
    </source>
</evidence>
<dbReference type="RefSeq" id="WP_249323602.1">
    <property type="nucleotide sequence ID" value="NZ_JACRTK010000002.1"/>
</dbReference>
<sequence length="154" mass="18116">MSPLFFFVIIIVLDIVLKSIRDKKRIEEAKRIRGSQLGKQFNNTTQKGKDIFTVFKEEIEKNMERPIQRQLNKEKRKKEIDSKGIVESIDLAKQENQYIRENTEYISSNEIAKSRVSEEVDLRSENLKEDVLKGIIFSEILSEPKSLQHMKRSM</sequence>
<keyword evidence="2" id="KW-1185">Reference proteome</keyword>
<accession>A0A926EYL5</accession>
<gene>
    <name evidence="1" type="ORF">H8689_06425</name>
</gene>
<evidence type="ECO:0000313" key="1">
    <source>
        <dbReference type="EMBL" id="MBC8590768.1"/>
    </source>
</evidence>
<organism evidence="1 2">
    <name type="scientific">Wansuia hejianensis</name>
    <dbReference type="NCBI Taxonomy" id="2763667"/>
    <lineage>
        <taxon>Bacteria</taxon>
        <taxon>Bacillati</taxon>
        <taxon>Bacillota</taxon>
        <taxon>Clostridia</taxon>
        <taxon>Lachnospirales</taxon>
        <taxon>Lachnospiraceae</taxon>
        <taxon>Wansuia</taxon>
    </lineage>
</organism>